<evidence type="ECO:0000256" key="16">
    <source>
        <dbReference type="RuleBase" id="RU003651"/>
    </source>
</evidence>
<dbReference type="Pfam" id="PF17862">
    <property type="entry name" value="AAA_lid_3"/>
    <property type="match status" value="1"/>
</dbReference>
<dbReference type="Pfam" id="PF00004">
    <property type="entry name" value="AAA"/>
    <property type="match status" value="1"/>
</dbReference>
<keyword evidence="6 15" id="KW-0479">Metal-binding</keyword>
<organism evidence="19 20">
    <name type="scientific">Neisseria shayeganii 871</name>
    <dbReference type="NCBI Taxonomy" id="1032488"/>
    <lineage>
        <taxon>Bacteria</taxon>
        <taxon>Pseudomonadati</taxon>
        <taxon>Pseudomonadota</taxon>
        <taxon>Betaproteobacteria</taxon>
        <taxon>Neisseriales</taxon>
        <taxon>Neisseriaceae</taxon>
        <taxon>Neisseria</taxon>
    </lineage>
</organism>
<dbReference type="GO" id="GO:0005886">
    <property type="term" value="C:plasma membrane"/>
    <property type="evidence" value="ECO:0007669"/>
    <property type="project" value="UniProtKB-SubCell"/>
</dbReference>
<evidence type="ECO:0000256" key="2">
    <source>
        <dbReference type="ARBA" id="ARBA00010044"/>
    </source>
</evidence>
<dbReference type="InterPro" id="IPR003593">
    <property type="entry name" value="AAA+_ATPase"/>
</dbReference>
<evidence type="ECO:0000256" key="6">
    <source>
        <dbReference type="ARBA" id="ARBA00022723"/>
    </source>
</evidence>
<keyword evidence="11 15" id="KW-1133">Transmembrane helix</keyword>
<feature type="binding site" evidence="15">
    <location>
        <position position="426"/>
    </location>
    <ligand>
        <name>Zn(2+)</name>
        <dbReference type="ChEBI" id="CHEBI:29105"/>
        <note>catalytic</note>
    </ligand>
</feature>
<dbReference type="Gene3D" id="1.20.58.760">
    <property type="entry name" value="Peptidase M41"/>
    <property type="match status" value="1"/>
</dbReference>
<comment type="subcellular location">
    <subcellularLocation>
        <location evidence="15">Cell membrane</location>
        <topology evidence="15">Multi-pass membrane protein</topology>
        <orientation evidence="15">Cytoplasmic side</orientation>
    </subcellularLocation>
    <subcellularLocation>
        <location evidence="1">Membrane</location>
    </subcellularLocation>
</comment>
<dbReference type="PANTHER" id="PTHR23076:SF97">
    <property type="entry name" value="ATP-DEPENDENT ZINC METALLOPROTEASE YME1L1"/>
    <property type="match status" value="1"/>
</dbReference>
<dbReference type="FunFam" id="3.40.50.300:FF:000001">
    <property type="entry name" value="ATP-dependent zinc metalloprotease FtsH"/>
    <property type="match status" value="1"/>
</dbReference>
<evidence type="ECO:0000256" key="14">
    <source>
        <dbReference type="ARBA" id="ARBA00061570"/>
    </source>
</evidence>
<keyword evidence="9 15" id="KW-0862">Zinc</keyword>
<evidence type="ECO:0000256" key="7">
    <source>
        <dbReference type="ARBA" id="ARBA00022741"/>
    </source>
</evidence>
<dbReference type="Gene3D" id="1.10.8.60">
    <property type="match status" value="1"/>
</dbReference>
<dbReference type="GO" id="GO:0030163">
    <property type="term" value="P:protein catabolic process"/>
    <property type="evidence" value="ECO:0007669"/>
    <property type="project" value="UniProtKB-UniRule"/>
</dbReference>
<comment type="similarity">
    <text evidence="16">Belongs to the AAA ATPase family.</text>
</comment>
<dbReference type="InterPro" id="IPR011546">
    <property type="entry name" value="Pept_M41_FtsH_extracell"/>
</dbReference>
<keyword evidence="5 15" id="KW-0812">Transmembrane</keyword>
<dbReference type="Pfam" id="PF06480">
    <property type="entry name" value="FtsH_ext"/>
    <property type="match status" value="1"/>
</dbReference>
<dbReference type="PANTHER" id="PTHR23076">
    <property type="entry name" value="METALLOPROTEASE M41 FTSH"/>
    <property type="match status" value="1"/>
</dbReference>
<dbReference type="NCBIfam" id="TIGR01241">
    <property type="entry name" value="FtsH_fam"/>
    <property type="match status" value="1"/>
</dbReference>
<feature type="binding site" evidence="15">
    <location>
        <position position="422"/>
    </location>
    <ligand>
        <name>Zn(2+)</name>
        <dbReference type="ChEBI" id="CHEBI:29105"/>
        <note>catalytic</note>
    </ligand>
</feature>
<protein>
    <recommendedName>
        <fullName evidence="15">ATP-dependent zinc metalloprotease FtsH</fullName>
        <ecNumber evidence="15">3.4.24.-</ecNumber>
    </recommendedName>
</protein>
<feature type="domain" description="AAA+ ATPase" evidence="18">
    <location>
        <begin position="192"/>
        <end position="331"/>
    </location>
</feature>
<dbReference type="PROSITE" id="PS00674">
    <property type="entry name" value="AAA"/>
    <property type="match status" value="1"/>
</dbReference>
<dbReference type="Gene3D" id="3.30.720.210">
    <property type="match status" value="1"/>
</dbReference>
<dbReference type="HAMAP" id="MF_01458">
    <property type="entry name" value="FtsH"/>
    <property type="match status" value="1"/>
</dbReference>
<evidence type="ECO:0000256" key="3">
    <source>
        <dbReference type="ARBA" id="ARBA00022475"/>
    </source>
</evidence>
<evidence type="ECO:0000256" key="11">
    <source>
        <dbReference type="ARBA" id="ARBA00022989"/>
    </source>
</evidence>
<dbReference type="InterPro" id="IPR027417">
    <property type="entry name" value="P-loop_NTPase"/>
</dbReference>
<name>G4CFT1_9NEIS</name>
<dbReference type="GO" id="GO:0005524">
    <property type="term" value="F:ATP binding"/>
    <property type="evidence" value="ECO:0007669"/>
    <property type="project" value="UniProtKB-UniRule"/>
</dbReference>
<dbReference type="EC" id="3.4.24.-" evidence="15"/>
<evidence type="ECO:0000256" key="4">
    <source>
        <dbReference type="ARBA" id="ARBA00022670"/>
    </source>
</evidence>
<evidence type="ECO:0000259" key="18">
    <source>
        <dbReference type="SMART" id="SM00382"/>
    </source>
</evidence>
<dbReference type="AlphaFoldDB" id="G4CFT1"/>
<comment type="caution">
    <text evidence="19">The sequence shown here is derived from an EMBL/GenBank/DDBJ whole genome shotgun (WGS) entry which is preliminary data.</text>
</comment>
<dbReference type="FunFam" id="1.10.8.60:FF:000001">
    <property type="entry name" value="ATP-dependent zinc metalloprotease FtsH"/>
    <property type="match status" value="1"/>
</dbReference>
<keyword evidence="12 15" id="KW-0482">Metalloprotease</keyword>
<dbReference type="PATRIC" id="fig|1032488.3.peg.433"/>
<comment type="similarity">
    <text evidence="2 15">In the C-terminal section; belongs to the peptidase M41 family.</text>
</comment>
<dbReference type="STRING" id="1032488.HMPREF9371_0470"/>
<dbReference type="MEROPS" id="M41.001"/>
<comment type="subunit">
    <text evidence="15">Homohexamer.</text>
</comment>
<comment type="cofactor">
    <cofactor evidence="15">
        <name>Zn(2+)</name>
        <dbReference type="ChEBI" id="CHEBI:29105"/>
    </cofactor>
    <text evidence="15">Binds 1 zinc ion per subunit.</text>
</comment>
<evidence type="ECO:0000313" key="20">
    <source>
        <dbReference type="Proteomes" id="UP000003019"/>
    </source>
</evidence>
<keyword evidence="10 15" id="KW-0067">ATP-binding</keyword>
<evidence type="ECO:0000256" key="9">
    <source>
        <dbReference type="ARBA" id="ARBA00022833"/>
    </source>
</evidence>
<dbReference type="SMART" id="SM00382">
    <property type="entry name" value="AAA"/>
    <property type="match status" value="1"/>
</dbReference>
<keyword evidence="3 15" id="KW-1003">Cell membrane</keyword>
<feature type="binding site" evidence="15">
    <location>
        <position position="498"/>
    </location>
    <ligand>
        <name>Zn(2+)</name>
        <dbReference type="ChEBI" id="CHEBI:29105"/>
        <note>catalytic</note>
    </ligand>
</feature>
<evidence type="ECO:0000313" key="19">
    <source>
        <dbReference type="EMBL" id="EGY53285.1"/>
    </source>
</evidence>
<accession>G4CFT1</accession>
<dbReference type="Gene3D" id="3.40.50.300">
    <property type="entry name" value="P-loop containing nucleotide triphosphate hydrolases"/>
    <property type="match status" value="1"/>
</dbReference>
<evidence type="ECO:0000256" key="8">
    <source>
        <dbReference type="ARBA" id="ARBA00022801"/>
    </source>
</evidence>
<evidence type="ECO:0000256" key="17">
    <source>
        <dbReference type="SAM" id="MobiDB-lite"/>
    </source>
</evidence>
<dbReference type="HOGENOM" id="CLU_000688_16_2_4"/>
<keyword evidence="13 15" id="KW-0472">Membrane</keyword>
<sequence>MRNTVRTLLVWLVLAGVIFASAQALLGEKENKQQINYSQFIQQVNKGEISSVHIEGSVVTGYVIKGERTDKTQFFTNAPLDDKLIETLLGKNVDVKVIPEEKPSMLGSLFFSLLPVLLLIAAWFYFMRMQAGGGGKGGAFSFGKSRAKLLDKDANKVTFSDVAGCDEAKEEVQEIVDYLKAPNRYQSLGGRVPRGILLAGSPGTGKTLLAKAIAGEAGVPFFSISGSDFVEMFVGVGASRVRDMFEQAKKNAPCIIFIDEIDAVGRQRGAGLGGGNDEREQTLNQLLVEMDGFESNQTVIVIAATNRPDVLDPALQRPGRFDRQVVVPLPDIRGREQILKVHAKKVPLDASVDLVSLARGTPGFSGADLANLVNEAALFAGRRNKTKVDQSDFEDAKDKIYMGPERRSMVMHEDEKRATAYHESGHAIVAESLEGTDPVHKVTIMPRGRALGLTWQLPERDRISMYKDQMLNQISILYGGRIAEDIYVGRISTGASNDFERATQIAREMVTRYGMSDKMGAMVYAENEGEVFLGRSITRSQHISEKTQQEVDAEVRRILDEQYAVAYKILDENRDKMETMCRALMEWETIDRDQVLEIMAGKQPSPPKDYSHNIRKEDSETGKSAETPAVPTQEQENAAQPVEAAPAAETPVAGKPHNTEQDKREP</sequence>
<evidence type="ECO:0000256" key="5">
    <source>
        <dbReference type="ARBA" id="ARBA00022692"/>
    </source>
</evidence>
<dbReference type="InterPro" id="IPR000642">
    <property type="entry name" value="Peptidase_M41"/>
</dbReference>
<dbReference type="RefSeq" id="WP_009118164.1">
    <property type="nucleotide sequence ID" value="NZ_JH164926.1"/>
</dbReference>
<keyword evidence="8 15" id="KW-0378">Hydrolase</keyword>
<dbReference type="InterPro" id="IPR003960">
    <property type="entry name" value="ATPase_AAA_CS"/>
</dbReference>
<dbReference type="InterPro" id="IPR041569">
    <property type="entry name" value="AAA_lid_3"/>
</dbReference>
<dbReference type="GO" id="GO:0008270">
    <property type="term" value="F:zinc ion binding"/>
    <property type="evidence" value="ECO:0007669"/>
    <property type="project" value="UniProtKB-UniRule"/>
</dbReference>
<comment type="similarity">
    <text evidence="14 15">In the central section; belongs to the AAA ATPase family.</text>
</comment>
<dbReference type="SUPFAM" id="SSF52540">
    <property type="entry name" value="P-loop containing nucleoside triphosphate hydrolases"/>
    <property type="match status" value="1"/>
</dbReference>
<dbReference type="GO" id="GO:0016887">
    <property type="term" value="F:ATP hydrolysis activity"/>
    <property type="evidence" value="ECO:0007669"/>
    <property type="project" value="UniProtKB-UniRule"/>
</dbReference>
<dbReference type="InterPro" id="IPR003959">
    <property type="entry name" value="ATPase_AAA_core"/>
</dbReference>
<dbReference type="SUPFAM" id="SSF140990">
    <property type="entry name" value="FtsH protease domain-like"/>
    <property type="match status" value="1"/>
</dbReference>
<dbReference type="EMBL" id="AGAY01000018">
    <property type="protein sequence ID" value="EGY53285.1"/>
    <property type="molecule type" value="Genomic_DNA"/>
</dbReference>
<dbReference type="FunFam" id="1.20.58.760:FF:000001">
    <property type="entry name" value="ATP-dependent zinc metalloprotease FtsH"/>
    <property type="match status" value="1"/>
</dbReference>
<feature type="compositionally biased region" description="Basic and acidic residues" evidence="17">
    <location>
        <begin position="609"/>
        <end position="623"/>
    </location>
</feature>
<dbReference type="GO" id="GO:0004176">
    <property type="term" value="F:ATP-dependent peptidase activity"/>
    <property type="evidence" value="ECO:0007669"/>
    <property type="project" value="InterPro"/>
</dbReference>
<dbReference type="Proteomes" id="UP000003019">
    <property type="component" value="Unassembled WGS sequence"/>
</dbReference>
<keyword evidence="20" id="KW-1185">Reference proteome</keyword>
<evidence type="ECO:0000256" key="15">
    <source>
        <dbReference type="HAMAP-Rule" id="MF_01458"/>
    </source>
</evidence>
<keyword evidence="7 15" id="KW-0547">Nucleotide-binding</keyword>
<feature type="binding site" evidence="15">
    <location>
        <begin position="200"/>
        <end position="207"/>
    </location>
    <ligand>
        <name>ATP</name>
        <dbReference type="ChEBI" id="CHEBI:30616"/>
    </ligand>
</feature>
<feature type="active site" evidence="15">
    <location>
        <position position="423"/>
    </location>
</feature>
<dbReference type="Pfam" id="PF01434">
    <property type="entry name" value="Peptidase_M41"/>
    <property type="match status" value="1"/>
</dbReference>
<dbReference type="GO" id="GO:0006508">
    <property type="term" value="P:proteolysis"/>
    <property type="evidence" value="ECO:0007669"/>
    <property type="project" value="UniProtKB-KW"/>
</dbReference>
<dbReference type="CDD" id="cd19501">
    <property type="entry name" value="RecA-like_FtsH"/>
    <property type="match status" value="1"/>
</dbReference>
<comment type="caution">
    <text evidence="15">Lacks conserved residue(s) required for the propagation of feature annotation.</text>
</comment>
<dbReference type="InterPro" id="IPR037219">
    <property type="entry name" value="Peptidase_M41-like"/>
</dbReference>
<feature type="region of interest" description="Disordered" evidence="17">
    <location>
        <begin position="601"/>
        <end position="666"/>
    </location>
</feature>
<evidence type="ECO:0000256" key="10">
    <source>
        <dbReference type="ARBA" id="ARBA00022840"/>
    </source>
</evidence>
<comment type="function">
    <text evidence="15">Acts as a processive, ATP-dependent zinc metallopeptidase for both cytoplasmic and membrane proteins. Plays a role in the quality control of integral membrane proteins.</text>
</comment>
<reference evidence="19 20" key="1">
    <citation type="submission" date="2011-05" db="EMBL/GenBank/DDBJ databases">
        <authorList>
            <person name="Muzny D."/>
            <person name="Qin X."/>
            <person name="Deng J."/>
            <person name="Jiang H."/>
            <person name="Liu Y."/>
            <person name="Qu J."/>
            <person name="Song X.-Z."/>
            <person name="Zhang L."/>
            <person name="Thornton R."/>
            <person name="Coyle M."/>
            <person name="Francisco L."/>
            <person name="Jackson L."/>
            <person name="Javaid M."/>
            <person name="Korchina V."/>
            <person name="Kovar C."/>
            <person name="Mata R."/>
            <person name="Mathew T."/>
            <person name="Ngo R."/>
            <person name="Nguyen L."/>
            <person name="Nguyen N."/>
            <person name="Okwuonu G."/>
            <person name="Ongeri F."/>
            <person name="Pham C."/>
            <person name="Simmons D."/>
            <person name="Wilczek-Boney K."/>
            <person name="Hale W."/>
            <person name="Jakkamsetti A."/>
            <person name="Pham P."/>
            <person name="Ruth R."/>
            <person name="San Lucas F."/>
            <person name="Warren J."/>
            <person name="Zhang J."/>
            <person name="Zhao Z."/>
            <person name="Zhou C."/>
            <person name="Zhu D."/>
            <person name="Lee S."/>
            <person name="Bess C."/>
            <person name="Blankenburg K."/>
            <person name="Forbes L."/>
            <person name="Fu Q."/>
            <person name="Gubbala S."/>
            <person name="Hirani K."/>
            <person name="Jayaseelan J.C."/>
            <person name="Lara F."/>
            <person name="Munidasa M."/>
            <person name="Palculict T."/>
            <person name="Patil S."/>
            <person name="Pu L.-L."/>
            <person name="Saada N."/>
            <person name="Tang L."/>
            <person name="Weissenberger G."/>
            <person name="Zhu Y."/>
            <person name="Hemphill L."/>
            <person name="Shang Y."/>
            <person name="Youmans B."/>
            <person name="Ayvaz T."/>
            <person name="Ross M."/>
            <person name="Santibanez J."/>
            <person name="Aqrawi P."/>
            <person name="Gross S."/>
            <person name="Joshi V."/>
            <person name="Fowler G."/>
            <person name="Nazareth L."/>
            <person name="Reid J."/>
            <person name="Worley K."/>
            <person name="Petrosino J."/>
            <person name="Highlander S."/>
            <person name="Gibbs R."/>
        </authorList>
    </citation>
    <scope>NUCLEOTIDE SEQUENCE [LARGE SCALE GENOMIC DNA]</scope>
    <source>
        <strain evidence="19 20">871</strain>
    </source>
</reference>
<evidence type="ECO:0000256" key="1">
    <source>
        <dbReference type="ARBA" id="ARBA00004370"/>
    </source>
</evidence>
<feature type="transmembrane region" description="Helical" evidence="15">
    <location>
        <begin position="105"/>
        <end position="126"/>
    </location>
</feature>
<feature type="compositionally biased region" description="Basic and acidic residues" evidence="17">
    <location>
        <begin position="657"/>
        <end position="666"/>
    </location>
</feature>
<gene>
    <name evidence="15 19" type="primary">ftsH</name>
    <name evidence="19" type="ORF">HMPREF9371_0470</name>
</gene>
<dbReference type="InterPro" id="IPR005936">
    <property type="entry name" value="FtsH"/>
</dbReference>
<proteinExistence type="inferred from homology"/>
<keyword evidence="4 15" id="KW-0645">Protease</keyword>
<feature type="compositionally biased region" description="Low complexity" evidence="17">
    <location>
        <begin position="633"/>
        <end position="653"/>
    </location>
</feature>
<evidence type="ECO:0000256" key="13">
    <source>
        <dbReference type="ARBA" id="ARBA00023136"/>
    </source>
</evidence>
<dbReference type="GO" id="GO:0004222">
    <property type="term" value="F:metalloendopeptidase activity"/>
    <property type="evidence" value="ECO:0007669"/>
    <property type="project" value="InterPro"/>
</dbReference>
<evidence type="ECO:0000256" key="12">
    <source>
        <dbReference type="ARBA" id="ARBA00023049"/>
    </source>
</evidence>